<reference evidence="3 4" key="1">
    <citation type="submission" date="2021-01" db="EMBL/GenBank/DDBJ databases">
        <title>Whole genome shotgun sequence of Actinoplanes deccanensis NBRC 13994.</title>
        <authorList>
            <person name="Komaki H."/>
            <person name="Tamura T."/>
        </authorList>
    </citation>
    <scope>NUCLEOTIDE SEQUENCE [LARGE SCALE GENOMIC DNA]</scope>
    <source>
        <strain evidence="3 4">NBRC 13994</strain>
    </source>
</reference>
<name>A0ABQ3XUH9_9ACTN</name>
<sequence>MKRIALVAAVVAAALLGASPASAHGFTSNVYADVTSGADGHVRTKLGLEYDLLIVSAADMEKDDPLFRAGTAAFDDGDGKAQAAALESHAATVLSYVTKRYTVTAGGAACKAVRQGGFTIGEREGVPYADVVLDWTCASGDGHEVRSALFPDGEGYVRATKTLTTYALDGRSGSVTLDAANPALSTAPSWPVVPVVIGVAAALVIALALVLVLRNRRSKA</sequence>
<evidence type="ECO:0000313" key="4">
    <source>
        <dbReference type="Proteomes" id="UP000609879"/>
    </source>
</evidence>
<feature type="transmembrane region" description="Helical" evidence="1">
    <location>
        <begin position="190"/>
        <end position="213"/>
    </location>
</feature>
<keyword evidence="2" id="KW-0732">Signal</keyword>
<evidence type="ECO:0000256" key="2">
    <source>
        <dbReference type="SAM" id="SignalP"/>
    </source>
</evidence>
<feature type="signal peptide" evidence="2">
    <location>
        <begin position="1"/>
        <end position="23"/>
    </location>
</feature>
<keyword evidence="1" id="KW-0472">Membrane</keyword>
<proteinExistence type="predicted"/>
<organism evidence="3 4">
    <name type="scientific">Paractinoplanes deccanensis</name>
    <dbReference type="NCBI Taxonomy" id="113561"/>
    <lineage>
        <taxon>Bacteria</taxon>
        <taxon>Bacillati</taxon>
        <taxon>Actinomycetota</taxon>
        <taxon>Actinomycetes</taxon>
        <taxon>Micromonosporales</taxon>
        <taxon>Micromonosporaceae</taxon>
        <taxon>Paractinoplanes</taxon>
    </lineage>
</organism>
<dbReference type="RefSeq" id="WP_203759271.1">
    <property type="nucleotide sequence ID" value="NZ_BAAABO010000004.1"/>
</dbReference>
<dbReference type="Proteomes" id="UP000609879">
    <property type="component" value="Unassembled WGS sequence"/>
</dbReference>
<feature type="chain" id="PRO_5045165749" evidence="2">
    <location>
        <begin position="24"/>
        <end position="220"/>
    </location>
</feature>
<gene>
    <name evidence="3" type="ORF">Ade02nite_00370</name>
</gene>
<keyword evidence="1" id="KW-1133">Transmembrane helix</keyword>
<evidence type="ECO:0000313" key="3">
    <source>
        <dbReference type="EMBL" id="GID71396.1"/>
    </source>
</evidence>
<accession>A0ABQ3XUH9</accession>
<dbReference type="EMBL" id="BOMI01000002">
    <property type="protein sequence ID" value="GID71396.1"/>
    <property type="molecule type" value="Genomic_DNA"/>
</dbReference>
<protein>
    <submittedName>
        <fullName evidence="3">Uncharacterized protein</fullName>
    </submittedName>
</protein>
<keyword evidence="1" id="KW-0812">Transmembrane</keyword>
<evidence type="ECO:0000256" key="1">
    <source>
        <dbReference type="SAM" id="Phobius"/>
    </source>
</evidence>
<comment type="caution">
    <text evidence="3">The sequence shown here is derived from an EMBL/GenBank/DDBJ whole genome shotgun (WGS) entry which is preliminary data.</text>
</comment>
<keyword evidence="4" id="KW-1185">Reference proteome</keyword>